<evidence type="ECO:0000256" key="2">
    <source>
        <dbReference type="ARBA" id="ARBA00022692"/>
    </source>
</evidence>
<dbReference type="Pfam" id="PF15901">
    <property type="entry name" value="Sortilin_C"/>
    <property type="match status" value="2"/>
</dbReference>
<dbReference type="GO" id="GO:0006896">
    <property type="term" value="P:Golgi to vacuole transport"/>
    <property type="evidence" value="ECO:0007669"/>
    <property type="project" value="TreeGrafter"/>
</dbReference>
<dbReference type="SUPFAM" id="SSF110296">
    <property type="entry name" value="Oligoxyloglucan reducing end-specific cellobiohydrolase"/>
    <property type="match status" value="2"/>
</dbReference>
<dbReference type="EMBL" id="LXFE01004042">
    <property type="protein sequence ID" value="OLL21991.1"/>
    <property type="molecule type" value="Genomic_DNA"/>
</dbReference>
<dbReference type="CDD" id="cd15482">
    <property type="entry name" value="Sialidase_non-viral"/>
    <property type="match status" value="1"/>
</dbReference>
<dbReference type="InterPro" id="IPR031778">
    <property type="entry name" value="Sortilin_N"/>
</dbReference>
<keyword evidence="10" id="KW-1185">Reference proteome</keyword>
<dbReference type="InterPro" id="IPR015943">
    <property type="entry name" value="WD40/YVTN_repeat-like_dom_sf"/>
</dbReference>
<evidence type="ECO:0000256" key="3">
    <source>
        <dbReference type="ARBA" id="ARBA00022737"/>
    </source>
</evidence>
<dbReference type="InterPro" id="IPR006581">
    <property type="entry name" value="VPS10"/>
</dbReference>
<dbReference type="Pfam" id="PF15902">
    <property type="entry name" value="Sortilin-Vps10"/>
    <property type="match status" value="2"/>
</dbReference>
<evidence type="ECO:0000313" key="9">
    <source>
        <dbReference type="EMBL" id="OLL21991.1"/>
    </source>
</evidence>
<feature type="domain" description="VPS10" evidence="8">
    <location>
        <begin position="46"/>
        <end position="643"/>
    </location>
</feature>
<dbReference type="FunFam" id="3.30.60.270:FF:000005">
    <property type="entry name" value="Sortilin"/>
    <property type="match status" value="2"/>
</dbReference>
<reference evidence="9 10" key="1">
    <citation type="submission" date="2016-04" db="EMBL/GenBank/DDBJ databases">
        <title>Evolutionary innovation and constraint leading to complex multicellularity in the Ascomycota.</title>
        <authorList>
            <person name="Cisse O."/>
            <person name="Nguyen A."/>
            <person name="Hewitt D.A."/>
            <person name="Jedd G."/>
            <person name="Stajich J.E."/>
        </authorList>
    </citation>
    <scope>NUCLEOTIDE SEQUENCE [LARGE SCALE GENOMIC DNA]</scope>
    <source>
        <strain evidence="9 10">DAH-3</strain>
    </source>
</reference>
<keyword evidence="4 7" id="KW-1133">Transmembrane helix</keyword>
<dbReference type="InterPro" id="IPR031777">
    <property type="entry name" value="Sortilin_C"/>
</dbReference>
<comment type="caution">
    <text evidence="9">The sequence shown here is derived from an EMBL/GenBank/DDBJ whole genome shotgun (WGS) entry which is preliminary data.</text>
</comment>
<keyword evidence="3" id="KW-0677">Repeat</keyword>
<proteinExistence type="predicted"/>
<dbReference type="GO" id="GO:0006623">
    <property type="term" value="P:protein targeting to vacuole"/>
    <property type="evidence" value="ECO:0007669"/>
    <property type="project" value="TreeGrafter"/>
</dbReference>
<dbReference type="Gene3D" id="2.130.10.10">
    <property type="entry name" value="YVTN repeat-like/Quinoprotein amine dehydrogenase"/>
    <property type="match status" value="1"/>
</dbReference>
<name>A0A1U7LHI8_NEOID</name>
<evidence type="ECO:0000256" key="4">
    <source>
        <dbReference type="ARBA" id="ARBA00022989"/>
    </source>
</evidence>
<keyword evidence="6" id="KW-0325">Glycoprotein</keyword>
<feature type="domain" description="VPS10" evidence="8">
    <location>
        <begin position="644"/>
        <end position="1276"/>
    </location>
</feature>
<dbReference type="Proteomes" id="UP000186594">
    <property type="component" value="Unassembled WGS sequence"/>
</dbReference>
<evidence type="ECO:0000256" key="7">
    <source>
        <dbReference type="SAM" id="Phobius"/>
    </source>
</evidence>
<comment type="subcellular location">
    <subcellularLocation>
        <location evidence="1">Membrane</location>
    </subcellularLocation>
</comment>
<dbReference type="GO" id="GO:0005794">
    <property type="term" value="C:Golgi apparatus"/>
    <property type="evidence" value="ECO:0007669"/>
    <property type="project" value="TreeGrafter"/>
</dbReference>
<sequence>MLLRGWFALPSFTFLFAIYYPTFAHDPKISKTEFDNLPSGYVYLDDSSVIFYHDGVMRNVYYSTDEGSSWDRVKGVPEGEAISFYEHPNDNKMAFILGPSHTHYKTTDQGKSWSKWTTEVLPSLTMPLVFNAEKPEYILFLGETCKPDSSWFGESCRDSVYYTQNSFSSDPKLMLENVGSCTFAQTSKDFKKASAESVFCIQQDQNSNDQYPENQRLVSSDNWFVDMTEIKGDNGRVLRGLIGIGSVQKFLVAASKSSGTDEMALYVSDDGIIWDKAEFPNNHAGIFEDAFTILQSRPFSIQVDVASGSYYHSTGTFFKSNSNGTYFSKSLDHTNRNNMGLADFEQIQNIEGIILMNVVDNWKEIEENKHAEKDLQSRISFDDGNTWQSLRVTESTKNKECSEKSPCDLHLWSVTALKNTGTIFSSPAPGIVMGVGSIGKVLLPYEKCDLFVSSDAGETWRLARPGAHKVSLDLGTSIQPKILTTVPDSTSTKFTLLGSVGAKTFVLAIDFDGVVDRKCKLNEKHPKDGDFEKWYARVIDGQPKCLMGHKQYFWRKKADSNCYVGEKYKDPVPEEEDCPCTDDDYECDYNFIKNFEGKCASVGPEPVKKGQCKNPGDKYLGFSGYRKIPGNTCNSKKGITKDDPTVILQTNRNEIYLSHDHGGTWEQVLKDEEVVAMIPHIYFKDWVFFQTAKHVYYSKNRGKRIEKMNIPGPPNILSIDLFSFHPKHKDWLIYTAGKNCADSEKKCRAVAHYTKDAGNTWKELNDYIRNCMWRQDSRYQTEEALVFCEKYEKDDPQTRNNPLNLISTVDFFKETNEHLKDIVGFALFEEFVVAAEVDKGTDLLKMQISIDGKTFAQARFPPDFTMGNGQAYTILDSVTNSIFMHVTTSSRLGSEWGVILKSNSNGTDYVVSLDSVNRDEKGYVDFEKMQGIEGVAVVNVVMNTADAVGGAKKKLKTMITHNDGGEWTFLTPPKKDAQGNSFECSGGLEKCSLNLHGYTERKDERDTYSSGSAVGLMMGVGNVGESLSAYLDGDTFLTRDGGMTWSQVHKGAYTWEYGDQGAIIVIVIDDKPTDSVLYTLDEGKSWTEYKFNQDKVNVVDISTLPSDTSRKFLLFTRASGQDNFGTVQLDFTGLTDKQCSLKPDNPDDDDFELWTPGHPSNEDKCLFGHQIQYNRKIPDHLCYIGPKIAQPHTILKDCACSRQDFECDYNYRRASDGSCELAPGAQPPDHQELCKTNKSTVEWYEPTGYRKIPLSTCVGGKQLDKSSSHPCPGKEQEYKEGRKGLSGFAFFWIFTCCIATAFGTGWWFWNRSHGKFGRIRLGEERDPPGYIRVPIIVISAVIAVVAALPLIAQSVYSWGRAKVTGQRSVLPTDEDSGLFGDEEDEEDDV</sequence>
<dbReference type="GO" id="GO:0005829">
    <property type="term" value="C:cytosol"/>
    <property type="evidence" value="ECO:0007669"/>
    <property type="project" value="GOC"/>
</dbReference>
<feature type="transmembrane region" description="Helical" evidence="7">
    <location>
        <begin position="1289"/>
        <end position="1309"/>
    </location>
</feature>
<protein>
    <submittedName>
        <fullName evidence="9">Vacuolar protein sorting/targeting protein 10</fullName>
    </submittedName>
</protein>
<dbReference type="PANTHER" id="PTHR12106:SF27">
    <property type="entry name" value="SORTILIN-RELATED RECEPTOR"/>
    <property type="match status" value="1"/>
</dbReference>
<dbReference type="OMA" id="ATMSEFI"/>
<keyword evidence="5 7" id="KW-0472">Membrane</keyword>
<feature type="transmembrane region" description="Helical" evidence="7">
    <location>
        <begin position="1330"/>
        <end position="1352"/>
    </location>
</feature>
<gene>
    <name evidence="9" type="ORF">NEOLI_001803</name>
</gene>
<evidence type="ECO:0000259" key="8">
    <source>
        <dbReference type="SMART" id="SM00602"/>
    </source>
</evidence>
<dbReference type="Gene3D" id="3.30.60.270">
    <property type="match status" value="2"/>
</dbReference>
<evidence type="ECO:0000313" key="10">
    <source>
        <dbReference type="Proteomes" id="UP000186594"/>
    </source>
</evidence>
<dbReference type="PANTHER" id="PTHR12106">
    <property type="entry name" value="SORTILIN RELATED"/>
    <property type="match status" value="1"/>
</dbReference>
<evidence type="ECO:0000256" key="5">
    <source>
        <dbReference type="ARBA" id="ARBA00023136"/>
    </source>
</evidence>
<dbReference type="SMART" id="SM00602">
    <property type="entry name" value="VPS10"/>
    <property type="match status" value="2"/>
</dbReference>
<dbReference type="GO" id="GO:0016020">
    <property type="term" value="C:membrane"/>
    <property type="evidence" value="ECO:0007669"/>
    <property type="project" value="UniProtKB-SubCell"/>
</dbReference>
<dbReference type="STRING" id="1198029.A0A1U7LHI8"/>
<organism evidence="9 10">
    <name type="scientific">Neolecta irregularis (strain DAH-3)</name>
    <dbReference type="NCBI Taxonomy" id="1198029"/>
    <lineage>
        <taxon>Eukaryota</taxon>
        <taxon>Fungi</taxon>
        <taxon>Dikarya</taxon>
        <taxon>Ascomycota</taxon>
        <taxon>Taphrinomycotina</taxon>
        <taxon>Neolectales</taxon>
        <taxon>Neolectaceae</taxon>
        <taxon>Neolecta</taxon>
    </lineage>
</organism>
<evidence type="ECO:0000256" key="1">
    <source>
        <dbReference type="ARBA" id="ARBA00004370"/>
    </source>
</evidence>
<keyword evidence="2 7" id="KW-0812">Transmembrane</keyword>
<evidence type="ECO:0000256" key="6">
    <source>
        <dbReference type="ARBA" id="ARBA00023180"/>
    </source>
</evidence>
<accession>A0A1U7LHI8</accession>
<dbReference type="Gene3D" id="2.10.70.80">
    <property type="match status" value="2"/>
</dbReference>
<dbReference type="InterPro" id="IPR050310">
    <property type="entry name" value="VPS10-sortilin"/>
</dbReference>
<dbReference type="GO" id="GO:0006895">
    <property type="term" value="P:Golgi to endosome transport"/>
    <property type="evidence" value="ECO:0007669"/>
    <property type="project" value="TreeGrafter"/>
</dbReference>
<dbReference type="OrthoDB" id="443634at2759"/>